<dbReference type="EMBL" id="SJTH01000007">
    <property type="protein sequence ID" value="TCJ04749.1"/>
    <property type="molecule type" value="Genomic_DNA"/>
</dbReference>
<dbReference type="PANTHER" id="PTHR34975:SF2">
    <property type="entry name" value="SPORE GERMINATION PROTEIN A2"/>
    <property type="match status" value="1"/>
</dbReference>
<dbReference type="Pfam" id="PF03845">
    <property type="entry name" value="Spore_permease"/>
    <property type="match status" value="1"/>
</dbReference>
<feature type="transmembrane region" description="Helical" evidence="8">
    <location>
        <begin position="338"/>
        <end position="357"/>
    </location>
</feature>
<dbReference type="OrthoDB" id="2380240at2"/>
<reference evidence="9 10" key="1">
    <citation type="submission" date="2019-03" db="EMBL/GenBank/DDBJ databases">
        <authorList>
            <person name="Jensen L."/>
            <person name="Storgaard J."/>
            <person name="Sulaj E."/>
            <person name="Schramm A."/>
            <person name="Marshall I.P.G."/>
        </authorList>
    </citation>
    <scope>NUCLEOTIDE SEQUENCE [LARGE SCALE GENOMIC DNA]</scope>
    <source>
        <strain evidence="9 10">2017H2G3</strain>
    </source>
</reference>
<feature type="transmembrane region" description="Helical" evidence="8">
    <location>
        <begin position="190"/>
        <end position="210"/>
    </location>
</feature>
<dbReference type="GO" id="GO:0009847">
    <property type="term" value="P:spore germination"/>
    <property type="evidence" value="ECO:0007669"/>
    <property type="project" value="InterPro"/>
</dbReference>
<keyword evidence="5 8" id="KW-0812">Transmembrane</keyword>
<evidence type="ECO:0000256" key="2">
    <source>
        <dbReference type="ARBA" id="ARBA00007998"/>
    </source>
</evidence>
<evidence type="ECO:0000313" key="9">
    <source>
        <dbReference type="EMBL" id="TCJ04749.1"/>
    </source>
</evidence>
<comment type="caution">
    <text evidence="9">The sequence shown here is derived from an EMBL/GenBank/DDBJ whole genome shotgun (WGS) entry which is preliminary data.</text>
</comment>
<dbReference type="Gene3D" id="1.20.1740.10">
    <property type="entry name" value="Amino acid/polyamine transporter I"/>
    <property type="match status" value="1"/>
</dbReference>
<keyword evidence="7 8" id="KW-0472">Membrane</keyword>
<evidence type="ECO:0000256" key="3">
    <source>
        <dbReference type="ARBA" id="ARBA00022448"/>
    </source>
</evidence>
<dbReference type="PANTHER" id="PTHR34975">
    <property type="entry name" value="SPORE GERMINATION PROTEIN A2"/>
    <property type="match status" value="1"/>
</dbReference>
<comment type="subcellular location">
    <subcellularLocation>
        <location evidence="1">Membrane</location>
        <topology evidence="1">Multi-pass membrane protein</topology>
    </subcellularLocation>
</comment>
<proteinExistence type="inferred from homology"/>
<dbReference type="GO" id="GO:0016020">
    <property type="term" value="C:membrane"/>
    <property type="evidence" value="ECO:0007669"/>
    <property type="project" value="UniProtKB-SubCell"/>
</dbReference>
<dbReference type="Proteomes" id="UP000293846">
    <property type="component" value="Unassembled WGS sequence"/>
</dbReference>
<evidence type="ECO:0000256" key="1">
    <source>
        <dbReference type="ARBA" id="ARBA00004141"/>
    </source>
</evidence>
<accession>A0A4R1B0R8</accession>
<dbReference type="STRING" id="1742358.GCA_001439605_04784"/>
<name>A0A4R1B0R8_9BACI</name>
<sequence>MPGQSIPDHLKISPFLVLYMIMSMQIGIGVLGYQRLIVLTAGNDAWISVLIAGGCIHIIIWMIYKIAETVNGDLVSAHVYIAGNFVGKLLSSFFIIYYFIYSLTVQRSYLEVIQVWMFPTMNIFWFTLAYMLLCIYIIYGGVRTVIGIAFFGIVLPAYLFPVFGFSLQLAEFNHLLPIWNNSLKDILIGSYKMSLTFIGFEVVLFFYPFIKEPQKSKKWAHLAILLTTFLYTSIMIITITYFSRDLLSRSVWATLTMWKIVNFPFVERFEYIGIATWSLVILPNVCMSIWISSRLLKRIFNLQQKKGVIIMAAATLIAINFLPTRAEVSLLNDITGQIGFVFNFIYIPLLLVVVMIVKKVKKR</sequence>
<feature type="transmembrane region" description="Helical" evidence="8">
    <location>
        <begin position="45"/>
        <end position="67"/>
    </location>
</feature>
<dbReference type="NCBIfam" id="TIGR00912">
    <property type="entry name" value="2A0309"/>
    <property type="match status" value="1"/>
</dbReference>
<evidence type="ECO:0000256" key="6">
    <source>
        <dbReference type="ARBA" id="ARBA00022989"/>
    </source>
</evidence>
<evidence type="ECO:0000256" key="7">
    <source>
        <dbReference type="ARBA" id="ARBA00023136"/>
    </source>
</evidence>
<feature type="transmembrane region" description="Helical" evidence="8">
    <location>
        <begin position="120"/>
        <end position="139"/>
    </location>
</feature>
<feature type="transmembrane region" description="Helical" evidence="8">
    <location>
        <begin position="308"/>
        <end position="326"/>
    </location>
</feature>
<feature type="transmembrane region" description="Helical" evidence="8">
    <location>
        <begin position="79"/>
        <end position="100"/>
    </location>
</feature>
<dbReference type="AlphaFoldDB" id="A0A4R1B0R8"/>
<evidence type="ECO:0000313" key="10">
    <source>
        <dbReference type="Proteomes" id="UP000293846"/>
    </source>
</evidence>
<dbReference type="InterPro" id="IPR004761">
    <property type="entry name" value="Spore_GerAB"/>
</dbReference>
<keyword evidence="3" id="KW-0813">Transport</keyword>
<evidence type="ECO:0000256" key="5">
    <source>
        <dbReference type="ARBA" id="ARBA00022692"/>
    </source>
</evidence>
<feature type="transmembrane region" description="Helical" evidence="8">
    <location>
        <begin position="271"/>
        <end position="296"/>
    </location>
</feature>
<feature type="transmembrane region" description="Helical" evidence="8">
    <location>
        <begin position="12"/>
        <end position="33"/>
    </location>
</feature>
<keyword evidence="6 8" id="KW-1133">Transmembrane helix</keyword>
<organism evidence="9 10">
    <name type="scientific">Cytobacillus praedii</name>
    <dbReference type="NCBI Taxonomy" id="1742358"/>
    <lineage>
        <taxon>Bacteria</taxon>
        <taxon>Bacillati</taxon>
        <taxon>Bacillota</taxon>
        <taxon>Bacilli</taxon>
        <taxon>Bacillales</taxon>
        <taxon>Bacillaceae</taxon>
        <taxon>Cytobacillus</taxon>
    </lineage>
</organism>
<dbReference type="RefSeq" id="WP_131236617.1">
    <property type="nucleotide sequence ID" value="NZ_CP183326.1"/>
</dbReference>
<evidence type="ECO:0000256" key="8">
    <source>
        <dbReference type="SAM" id="Phobius"/>
    </source>
</evidence>
<comment type="similarity">
    <text evidence="2">Belongs to the amino acid-polyamine-organocation (APC) superfamily. Spore germination protein (SGP) (TC 2.A.3.9) family.</text>
</comment>
<protein>
    <submittedName>
        <fullName evidence="9">Spore gernimation protein GerB</fullName>
    </submittedName>
</protein>
<gene>
    <name evidence="9" type="ORF">E0Y62_08075</name>
</gene>
<feature type="transmembrane region" description="Helical" evidence="8">
    <location>
        <begin position="222"/>
        <end position="242"/>
    </location>
</feature>
<evidence type="ECO:0000256" key="4">
    <source>
        <dbReference type="ARBA" id="ARBA00022544"/>
    </source>
</evidence>
<keyword evidence="4" id="KW-0309">Germination</keyword>
<feature type="transmembrane region" description="Helical" evidence="8">
    <location>
        <begin position="146"/>
        <end position="170"/>
    </location>
</feature>
<keyword evidence="10" id="KW-1185">Reference proteome</keyword>